<dbReference type="EMBL" id="JBHULK010000002">
    <property type="protein sequence ID" value="MFD2534593.1"/>
    <property type="molecule type" value="Genomic_DNA"/>
</dbReference>
<evidence type="ECO:0000313" key="2">
    <source>
        <dbReference type="EMBL" id="MFD2534593.1"/>
    </source>
</evidence>
<evidence type="ECO:0008006" key="4">
    <source>
        <dbReference type="Google" id="ProtNLM"/>
    </source>
</evidence>
<proteinExistence type="predicted"/>
<keyword evidence="1" id="KW-0732">Signal</keyword>
<reference evidence="3" key="1">
    <citation type="journal article" date="2019" name="Int. J. Syst. Evol. Microbiol.">
        <title>The Global Catalogue of Microorganisms (GCM) 10K type strain sequencing project: providing services to taxonomists for standard genome sequencing and annotation.</title>
        <authorList>
            <consortium name="The Broad Institute Genomics Platform"/>
            <consortium name="The Broad Institute Genome Sequencing Center for Infectious Disease"/>
            <person name="Wu L."/>
            <person name="Ma J."/>
        </authorList>
    </citation>
    <scope>NUCLEOTIDE SEQUENCE [LARGE SCALE GENOMIC DNA]</scope>
    <source>
        <strain evidence="3">KCTC 42903</strain>
    </source>
</reference>
<dbReference type="Proteomes" id="UP001597441">
    <property type="component" value="Unassembled WGS sequence"/>
</dbReference>
<feature type="signal peptide" evidence="1">
    <location>
        <begin position="1"/>
        <end position="21"/>
    </location>
</feature>
<keyword evidence="3" id="KW-1185">Reference proteome</keyword>
<sequence>MKGYYLLLIASLLFITKTAFSQNTFDIIINAKDRDKKCKACNYAFRQKPKEVRYSISRENNDLFFEINDVDWFHLVFKNPNDGISLDIVLKDRYDCGNTTKSKTQIKGLLLKPVYAQELKNGLLHHSGNVYRVKVGEVPRKLRDYNLEYNILFIGNNNLCQYYVTYDLDYYAWDLLDMGMYLDQLTYNVKQIKAFNTESYSIRNKKLKFIIPFKKNKTNYSKALIKPIYDSLSLTDFEIKTLKIKAYSSIEGITKRNIELQERRANSIVEALQAYQKPTIKTNVSASENWVEFFNDIKGTKYEYLKSQNKNQVRKSIAGAVSREMEPILKNHRKAVVELELEKKEKSKGQSVNRLLAEFNRAIAQDDIEKAKIIQNSIFQKVKTRAASSAILHKMKVPQEAKYAKIINKNAAYRYILDKKEALIVHGELLDLKKLAPRDIELQYNILAIEIMLWRYNAIDIQESKLIKKINNLKKGGIPKPLISRMKVNFHMVIADKFMKNRDFDNKDKSVEYVNRNYKKFPLSDYDFSSLAQFYSIYANSNLAVKLLERKARTIDIDEDLLFYYLNLTLVNKSLTQDPDYRTIMLNAINMNKTRFCNLFNAVEDGGVTFQLLEDEYIRETYCENCND</sequence>
<accession>A0ABW5JQ31</accession>
<gene>
    <name evidence="2" type="ORF">ACFSQS_05695</name>
</gene>
<evidence type="ECO:0000313" key="3">
    <source>
        <dbReference type="Proteomes" id="UP001597441"/>
    </source>
</evidence>
<name>A0ABW5JQ31_9FLAO</name>
<evidence type="ECO:0000256" key="1">
    <source>
        <dbReference type="SAM" id="SignalP"/>
    </source>
</evidence>
<protein>
    <recommendedName>
        <fullName evidence="4">OmpA-like domain-containing protein</fullName>
    </recommendedName>
</protein>
<comment type="caution">
    <text evidence="2">The sequence shown here is derived from an EMBL/GenBank/DDBJ whole genome shotgun (WGS) entry which is preliminary data.</text>
</comment>
<dbReference type="RefSeq" id="WP_388015467.1">
    <property type="nucleotide sequence ID" value="NZ_JBHUDT010000002.1"/>
</dbReference>
<feature type="chain" id="PRO_5047423462" description="OmpA-like domain-containing protein" evidence="1">
    <location>
        <begin position="22"/>
        <end position="628"/>
    </location>
</feature>
<organism evidence="2 3">
    <name type="scientific">Gelatiniphilus marinus</name>
    <dbReference type="NCBI Taxonomy" id="1759464"/>
    <lineage>
        <taxon>Bacteria</taxon>
        <taxon>Pseudomonadati</taxon>
        <taxon>Bacteroidota</taxon>
        <taxon>Flavobacteriia</taxon>
        <taxon>Flavobacteriales</taxon>
        <taxon>Flavobacteriaceae</taxon>
        <taxon>Gelatiniphilus</taxon>
    </lineage>
</organism>